<dbReference type="OrthoDB" id="4113332at2"/>
<name>A0A556CAR4_BREAU</name>
<dbReference type="Gene3D" id="4.10.320.10">
    <property type="entry name" value="E3-binding domain"/>
    <property type="match status" value="1"/>
</dbReference>
<sequence>MSRKTIELLVDDLDGTVLEPGEGTTVTFGLDKRIYEIDLSSSHAQELHDALAPYLRVARSVKGQASSRARSADTRQRSGYKLSEIRRWAQENGHDVPARGRVPNAAINAYNAAH</sequence>
<gene>
    <name evidence="4" type="ORF">FO013_15380</name>
</gene>
<dbReference type="InterPro" id="IPR055370">
    <property type="entry name" value="Lsr2_DNA-bd"/>
</dbReference>
<dbReference type="Gene3D" id="3.30.60.230">
    <property type="entry name" value="Lsr2, dimerization domain"/>
    <property type="match status" value="1"/>
</dbReference>
<keyword evidence="5" id="KW-1185">Reference proteome</keyword>
<evidence type="ECO:0000313" key="4">
    <source>
        <dbReference type="EMBL" id="TSI14128.1"/>
    </source>
</evidence>
<evidence type="ECO:0000259" key="3">
    <source>
        <dbReference type="Pfam" id="PF23359"/>
    </source>
</evidence>
<dbReference type="RefSeq" id="WP_143923439.1">
    <property type="nucleotide sequence ID" value="NZ_VLTK01000009.1"/>
</dbReference>
<dbReference type="InterPro" id="IPR024412">
    <property type="entry name" value="Lsr2_dim_dom"/>
</dbReference>
<dbReference type="EMBL" id="VLTK01000009">
    <property type="protein sequence ID" value="TSI14128.1"/>
    <property type="molecule type" value="Genomic_DNA"/>
</dbReference>
<dbReference type="InterPro" id="IPR042261">
    <property type="entry name" value="Lsr2-like_dimerization"/>
</dbReference>
<keyword evidence="1" id="KW-0238">DNA-binding</keyword>
<dbReference type="GO" id="GO:0016746">
    <property type="term" value="F:acyltransferase activity"/>
    <property type="evidence" value="ECO:0007669"/>
    <property type="project" value="InterPro"/>
</dbReference>
<comment type="caution">
    <text evidence="4">The sequence shown here is derived from an EMBL/GenBank/DDBJ whole genome shotgun (WGS) entry which is preliminary data.</text>
</comment>
<proteinExistence type="predicted"/>
<reference evidence="4 5" key="1">
    <citation type="submission" date="2019-07" db="EMBL/GenBank/DDBJ databases">
        <title>Draft genome sequence of Brevibacterium aurantiacum XU54 isolated from Xinjiang China.</title>
        <authorList>
            <person name="Xu X."/>
        </authorList>
    </citation>
    <scope>NUCLEOTIDE SEQUENCE [LARGE SCALE GENOMIC DNA]</scope>
    <source>
        <strain evidence="4 5">XU54</strain>
    </source>
</reference>
<dbReference type="GO" id="GO:0003677">
    <property type="term" value="F:DNA binding"/>
    <property type="evidence" value="ECO:0007669"/>
    <property type="project" value="UniProtKB-KW"/>
</dbReference>
<dbReference type="AlphaFoldDB" id="A0A556CAR4"/>
<feature type="domain" description="Lsr2 DNA-binding" evidence="3">
    <location>
        <begin position="80"/>
        <end position="113"/>
    </location>
</feature>
<evidence type="ECO:0000313" key="5">
    <source>
        <dbReference type="Proteomes" id="UP000316406"/>
    </source>
</evidence>
<dbReference type="Pfam" id="PF23359">
    <property type="entry name" value="Lsr2_DNA-bd"/>
    <property type="match status" value="1"/>
</dbReference>
<evidence type="ECO:0000256" key="1">
    <source>
        <dbReference type="ARBA" id="ARBA00023125"/>
    </source>
</evidence>
<feature type="domain" description="Lsr2 dimerization" evidence="2">
    <location>
        <begin position="1"/>
        <end position="61"/>
    </location>
</feature>
<evidence type="ECO:0000259" key="2">
    <source>
        <dbReference type="Pfam" id="PF11774"/>
    </source>
</evidence>
<organism evidence="4 5">
    <name type="scientific">Brevibacterium aurantiacum</name>
    <dbReference type="NCBI Taxonomy" id="273384"/>
    <lineage>
        <taxon>Bacteria</taxon>
        <taxon>Bacillati</taxon>
        <taxon>Actinomycetota</taxon>
        <taxon>Actinomycetes</taxon>
        <taxon>Micrococcales</taxon>
        <taxon>Brevibacteriaceae</taxon>
        <taxon>Brevibacterium</taxon>
    </lineage>
</organism>
<dbReference type="InterPro" id="IPR036625">
    <property type="entry name" value="E3-bd_dom_sf"/>
</dbReference>
<dbReference type="Pfam" id="PF11774">
    <property type="entry name" value="Lsr2"/>
    <property type="match status" value="1"/>
</dbReference>
<dbReference type="Proteomes" id="UP000316406">
    <property type="component" value="Unassembled WGS sequence"/>
</dbReference>
<protein>
    <submittedName>
        <fullName evidence="4">Lsr2 family protein</fullName>
    </submittedName>
</protein>
<accession>A0A556CAR4</accession>